<evidence type="ECO:0000313" key="10">
    <source>
        <dbReference type="EMBL" id="EFM02531.1"/>
    </source>
</evidence>
<dbReference type="InterPro" id="IPR005899">
    <property type="entry name" value="Na_pump_deCOase"/>
</dbReference>
<evidence type="ECO:0000256" key="8">
    <source>
        <dbReference type="SAM" id="SignalP"/>
    </source>
</evidence>
<name>E0NR11_9BACT</name>
<evidence type="ECO:0000259" key="9">
    <source>
        <dbReference type="PROSITE" id="PS51841"/>
    </source>
</evidence>
<dbReference type="Pfam" id="PF04277">
    <property type="entry name" value="OAD_gamma"/>
    <property type="match status" value="1"/>
</dbReference>
<evidence type="ECO:0000256" key="2">
    <source>
        <dbReference type="ARBA" id="ARBA00022475"/>
    </source>
</evidence>
<organism evidence="10 11">
    <name type="scientific">Hoylesella marshii DSM 16973 = JCM 13450</name>
    <dbReference type="NCBI Taxonomy" id="862515"/>
    <lineage>
        <taxon>Bacteria</taxon>
        <taxon>Pseudomonadati</taxon>
        <taxon>Bacteroidota</taxon>
        <taxon>Bacteroidia</taxon>
        <taxon>Bacteroidales</taxon>
        <taxon>Prevotellaceae</taxon>
        <taxon>Hoylesella</taxon>
    </lineage>
</organism>
<dbReference type="Proteomes" id="UP000004394">
    <property type="component" value="Unassembled WGS sequence"/>
</dbReference>
<dbReference type="GO" id="GO:0005886">
    <property type="term" value="C:plasma membrane"/>
    <property type="evidence" value="ECO:0007669"/>
    <property type="project" value="UniProtKB-SubCell"/>
</dbReference>
<feature type="transmembrane region" description="Helical" evidence="7">
    <location>
        <begin position="201"/>
        <end position="228"/>
    </location>
</feature>
<protein>
    <recommendedName>
        <fullName evidence="9">LTD domain-containing protein</fullName>
    </recommendedName>
</protein>
<feature type="domain" description="LTD" evidence="9">
    <location>
        <begin position="15"/>
        <end position="155"/>
    </location>
</feature>
<keyword evidence="8" id="KW-0732">Signal</keyword>
<dbReference type="PROSITE" id="PS51841">
    <property type="entry name" value="LTD"/>
    <property type="match status" value="1"/>
</dbReference>
<dbReference type="BioCyc" id="PMAR862515-HMP:GMOO-625-MONOMER"/>
<dbReference type="OrthoDB" id="1446022at2"/>
<keyword evidence="3 7" id="KW-0812">Transmembrane</keyword>
<dbReference type="eggNOG" id="COG3630">
    <property type="taxonomic scope" value="Bacteria"/>
</dbReference>
<keyword evidence="5 7" id="KW-0472">Membrane</keyword>
<keyword evidence="4 7" id="KW-1133">Transmembrane helix</keyword>
<dbReference type="InterPro" id="IPR001322">
    <property type="entry name" value="Lamin_tail_dom"/>
</dbReference>
<comment type="subcellular location">
    <subcellularLocation>
        <location evidence="1">Cell membrane</location>
    </subcellularLocation>
</comment>
<dbReference type="STRING" id="862515.HMPREF0658_0612"/>
<proteinExistence type="predicted"/>
<dbReference type="GO" id="GO:0015081">
    <property type="term" value="F:sodium ion transmembrane transporter activity"/>
    <property type="evidence" value="ECO:0007669"/>
    <property type="project" value="InterPro"/>
</dbReference>
<comment type="caution">
    <text evidence="10">The sequence shown here is derived from an EMBL/GenBank/DDBJ whole genome shotgun (WGS) entry which is preliminary data.</text>
</comment>
<keyword evidence="2" id="KW-1003">Cell membrane</keyword>
<feature type="signal peptide" evidence="8">
    <location>
        <begin position="1"/>
        <end position="20"/>
    </location>
</feature>
<evidence type="ECO:0000256" key="5">
    <source>
        <dbReference type="ARBA" id="ARBA00023136"/>
    </source>
</evidence>
<reference evidence="10" key="1">
    <citation type="submission" date="2010-07" db="EMBL/GenBank/DDBJ databases">
        <authorList>
            <person name="Muzny D."/>
            <person name="Qin X."/>
            <person name="Deng J."/>
            <person name="Jiang H."/>
            <person name="Liu Y."/>
            <person name="Qu J."/>
            <person name="Song X.-Z."/>
            <person name="Zhang L."/>
            <person name="Thornton R."/>
            <person name="Coyle M."/>
            <person name="Francisco L."/>
            <person name="Jackson L."/>
            <person name="Javaid M."/>
            <person name="Korchina V."/>
            <person name="Kovar C."/>
            <person name="Mata R."/>
            <person name="Mathew T."/>
            <person name="Ngo R."/>
            <person name="Nguyen L."/>
            <person name="Nguyen N."/>
            <person name="Okwuonu G."/>
            <person name="Ongeri F."/>
            <person name="Pham C."/>
            <person name="Simmons D."/>
            <person name="Wilczek-Boney K."/>
            <person name="Hale W."/>
            <person name="Jakkamsetti A."/>
            <person name="Pham P."/>
            <person name="Ruth R."/>
            <person name="San Lucas F."/>
            <person name="Warren J."/>
            <person name="Zhang J."/>
            <person name="Zhao Z."/>
            <person name="Zhou C."/>
            <person name="Zhu D."/>
            <person name="Lee S."/>
            <person name="Bess C."/>
            <person name="Blankenburg K."/>
            <person name="Forbes L."/>
            <person name="Fu Q."/>
            <person name="Gubbala S."/>
            <person name="Hirani K."/>
            <person name="Jayaseelan J.C."/>
            <person name="Lara F."/>
            <person name="Munidasa M."/>
            <person name="Palculict T."/>
            <person name="Patil S."/>
            <person name="Pu L.-L."/>
            <person name="Saada N."/>
            <person name="Tang L."/>
            <person name="Weissenberger G."/>
            <person name="Zhu Y."/>
            <person name="Hemphill L."/>
            <person name="Shang Y."/>
            <person name="Youmans B."/>
            <person name="Ayvaz T."/>
            <person name="Ross M."/>
            <person name="Santibanez J."/>
            <person name="Aqrawi P."/>
            <person name="Gross S."/>
            <person name="Joshi V."/>
            <person name="Fowler G."/>
            <person name="Nazareth L."/>
            <person name="Reid J."/>
            <person name="Worley K."/>
            <person name="Petrosino J."/>
            <person name="Highlander S."/>
            <person name="Gibbs R."/>
        </authorList>
    </citation>
    <scope>NUCLEOTIDE SEQUENCE [LARGE SCALE GENOMIC DNA]</scope>
    <source>
        <strain evidence="10">DSM 16973</strain>
    </source>
</reference>
<dbReference type="AlphaFoldDB" id="E0NR11"/>
<evidence type="ECO:0000256" key="7">
    <source>
        <dbReference type="SAM" id="Phobius"/>
    </source>
</evidence>
<evidence type="ECO:0000256" key="6">
    <source>
        <dbReference type="SAM" id="MobiDB-lite"/>
    </source>
</evidence>
<evidence type="ECO:0000313" key="11">
    <source>
        <dbReference type="Proteomes" id="UP000004394"/>
    </source>
</evidence>
<accession>E0NR11</accession>
<dbReference type="EMBL" id="AEEI01000021">
    <property type="protein sequence ID" value="EFM02531.1"/>
    <property type="molecule type" value="Genomic_DNA"/>
</dbReference>
<gene>
    <name evidence="10" type="ORF">HMPREF0658_0612</name>
</gene>
<dbReference type="RefSeq" id="WP_006948407.1">
    <property type="nucleotide sequence ID" value="NZ_BAJI01000001.1"/>
</dbReference>
<sequence length="317" mass="35436">MKRQISILGLVLMGTSFAFAQGASNIRINEVMTNNTQSLQDGYGYRHPWVELVNTAYSTYNVRGMYITTDRRVLDKTLSVPERMRMMSIIPNDDELTRLTAKQHVVFFLSSNPARGTNHLPVKVASSQPLWVALYDGNAVDLIDSVSVPVLSQNTSYARYSDGADRWVIKAADAVTPDNDNFIQVTETKVARLKKGDPHGFGIALLSMGIVFFSLVLLYVFFSIFGLYMQRKQTRKQKDTEQQSAKTIAKNKGKAVGGSAKKGQTPVDATNDKDVSQEIHLAVIAMALKQYRDDVHDTESGVITIRKKTTLWHNLNR</sequence>
<feature type="chain" id="PRO_5003138198" description="LTD domain-containing protein" evidence="8">
    <location>
        <begin position="21"/>
        <end position="317"/>
    </location>
</feature>
<dbReference type="HOGENOM" id="CLU_955959_0_0_10"/>
<keyword evidence="11" id="KW-1185">Reference proteome</keyword>
<evidence type="ECO:0000256" key="1">
    <source>
        <dbReference type="ARBA" id="ARBA00004236"/>
    </source>
</evidence>
<evidence type="ECO:0000256" key="4">
    <source>
        <dbReference type="ARBA" id="ARBA00022989"/>
    </source>
</evidence>
<evidence type="ECO:0000256" key="3">
    <source>
        <dbReference type="ARBA" id="ARBA00022692"/>
    </source>
</evidence>
<feature type="region of interest" description="Disordered" evidence="6">
    <location>
        <begin position="236"/>
        <end position="270"/>
    </location>
</feature>
<dbReference type="GO" id="GO:0036376">
    <property type="term" value="P:sodium ion export across plasma membrane"/>
    <property type="evidence" value="ECO:0007669"/>
    <property type="project" value="InterPro"/>
</dbReference>